<dbReference type="AlphaFoldDB" id="A0A811V6Y6"/>
<evidence type="ECO:0000256" key="1">
    <source>
        <dbReference type="SAM" id="MobiDB-lite"/>
    </source>
</evidence>
<organism evidence="2 3">
    <name type="scientific">Ceratitis capitata</name>
    <name type="common">Mediterranean fruit fly</name>
    <name type="synonym">Tephritis capitata</name>
    <dbReference type="NCBI Taxonomy" id="7213"/>
    <lineage>
        <taxon>Eukaryota</taxon>
        <taxon>Metazoa</taxon>
        <taxon>Ecdysozoa</taxon>
        <taxon>Arthropoda</taxon>
        <taxon>Hexapoda</taxon>
        <taxon>Insecta</taxon>
        <taxon>Pterygota</taxon>
        <taxon>Neoptera</taxon>
        <taxon>Endopterygota</taxon>
        <taxon>Diptera</taxon>
        <taxon>Brachycera</taxon>
        <taxon>Muscomorpha</taxon>
        <taxon>Tephritoidea</taxon>
        <taxon>Tephritidae</taxon>
        <taxon>Ceratitis</taxon>
        <taxon>Ceratitis</taxon>
    </lineage>
</organism>
<gene>
    <name evidence="2" type="ORF">CCAP1982_LOCUS15039</name>
</gene>
<proteinExistence type="predicted"/>
<reference evidence="2" key="1">
    <citation type="submission" date="2020-11" db="EMBL/GenBank/DDBJ databases">
        <authorList>
            <person name="Whitehead M."/>
        </authorList>
    </citation>
    <scope>NUCLEOTIDE SEQUENCE</scope>
    <source>
        <strain evidence="2">EGII</strain>
    </source>
</reference>
<dbReference type="Proteomes" id="UP000606786">
    <property type="component" value="Unassembled WGS sequence"/>
</dbReference>
<feature type="region of interest" description="Disordered" evidence="1">
    <location>
        <begin position="41"/>
        <end position="65"/>
    </location>
</feature>
<keyword evidence="3" id="KW-1185">Reference proteome</keyword>
<name>A0A811V6Y6_CERCA</name>
<comment type="caution">
    <text evidence="2">The sequence shown here is derived from an EMBL/GenBank/DDBJ whole genome shotgun (WGS) entry which is preliminary data.</text>
</comment>
<sequence>MPKCILTFNRHLKWPKQKFTCIINTAMKSETRKIRIISGIQKNKSRIQQRNRKKKKRSKYFSPKPPPIAFEVCGGAQALKFDIDIRVESTHPVKEFFFFCLRKAESTQMFARFPTSDCCYKSNCAE</sequence>
<accession>A0A811V6Y6</accession>
<dbReference type="EMBL" id="CAJHJT010000043">
    <property type="protein sequence ID" value="CAD7006740.1"/>
    <property type="molecule type" value="Genomic_DNA"/>
</dbReference>
<protein>
    <submittedName>
        <fullName evidence="2">(Mediterranean fruit fly) hypothetical protein</fullName>
    </submittedName>
</protein>
<evidence type="ECO:0000313" key="2">
    <source>
        <dbReference type="EMBL" id="CAD7006740.1"/>
    </source>
</evidence>
<feature type="compositionally biased region" description="Basic residues" evidence="1">
    <location>
        <begin position="43"/>
        <end position="59"/>
    </location>
</feature>
<evidence type="ECO:0000313" key="3">
    <source>
        <dbReference type="Proteomes" id="UP000606786"/>
    </source>
</evidence>